<keyword evidence="4" id="KW-1185">Reference proteome</keyword>
<dbReference type="Gene3D" id="1.10.10.10">
    <property type="entry name" value="Winged helix-like DNA-binding domain superfamily/Winged helix DNA-binding domain"/>
    <property type="match status" value="1"/>
</dbReference>
<evidence type="ECO:0000313" key="4">
    <source>
        <dbReference type="Proteomes" id="UP000197156"/>
    </source>
</evidence>
<dbReference type="RefSeq" id="WP_088862675.1">
    <property type="nucleotide sequence ID" value="NZ_CP014854.1"/>
</dbReference>
<keyword evidence="1" id="KW-0175">Coiled coil</keyword>
<feature type="coiled-coil region" evidence="1">
    <location>
        <begin position="73"/>
        <end position="100"/>
    </location>
</feature>
<sequence>MERPSFRGYMKVLVLELLHEPKHGYGIMEELEKRYGVKLSAGTIYPLLASLRRSGLIEIAEKGRKEKKTYIITEKGERYLEEHSEELEEAKRRMRAYRIFLELGGDELKSAFKELFESIDELSGEQREKIRGLFRDCARELRLILLGGE</sequence>
<gene>
    <name evidence="3" type="ORF">A3L02_03625</name>
</gene>
<dbReference type="AlphaFoldDB" id="A0A218P197"/>
<reference evidence="3 4" key="1">
    <citation type="submission" date="2016-03" db="EMBL/GenBank/DDBJ databases">
        <title>Complete genome sequence of Thermococcus celer.</title>
        <authorList>
            <person name="Oger P.M."/>
        </authorList>
    </citation>
    <scope>NUCLEOTIDE SEQUENCE [LARGE SCALE GENOMIC DNA]</scope>
    <source>
        <strain evidence="3 4">Vu 13</strain>
    </source>
</reference>
<feature type="domain" description="Transcription regulator PadR N-terminal" evidence="2">
    <location>
        <begin position="14"/>
        <end position="82"/>
    </location>
</feature>
<dbReference type="InterPro" id="IPR036388">
    <property type="entry name" value="WH-like_DNA-bd_sf"/>
</dbReference>
<dbReference type="Pfam" id="PF03551">
    <property type="entry name" value="PadR"/>
    <property type="match status" value="1"/>
</dbReference>
<proteinExistence type="predicted"/>
<protein>
    <submittedName>
        <fullName evidence="3">PadR family transcriptional regulator</fullName>
    </submittedName>
</protein>
<dbReference type="SUPFAM" id="SSF46785">
    <property type="entry name" value="Winged helix' DNA-binding domain"/>
    <property type="match status" value="1"/>
</dbReference>
<accession>A0A218P197</accession>
<dbReference type="OrthoDB" id="56053at2157"/>
<dbReference type="Proteomes" id="UP000197156">
    <property type="component" value="Chromosome"/>
</dbReference>
<evidence type="ECO:0000256" key="1">
    <source>
        <dbReference type="SAM" id="Coils"/>
    </source>
</evidence>
<evidence type="ECO:0000259" key="2">
    <source>
        <dbReference type="Pfam" id="PF03551"/>
    </source>
</evidence>
<name>A0A218P197_THECE</name>
<dbReference type="PANTHER" id="PTHR43252:SF5">
    <property type="entry name" value="TRANSCRIPTIONAL REGULATOR, PADR-LIKE FAMILY"/>
    <property type="match status" value="1"/>
</dbReference>
<dbReference type="EMBL" id="CP014854">
    <property type="protein sequence ID" value="ASI98714.1"/>
    <property type="molecule type" value="Genomic_DNA"/>
</dbReference>
<evidence type="ECO:0000313" key="3">
    <source>
        <dbReference type="EMBL" id="ASI98714.1"/>
    </source>
</evidence>
<organism evidence="3 4">
    <name type="scientific">Thermococcus celer Vu 13 = JCM 8558</name>
    <dbReference type="NCBI Taxonomy" id="1293037"/>
    <lineage>
        <taxon>Archaea</taxon>
        <taxon>Methanobacteriati</taxon>
        <taxon>Methanobacteriota</taxon>
        <taxon>Thermococci</taxon>
        <taxon>Thermococcales</taxon>
        <taxon>Thermococcaceae</taxon>
        <taxon>Thermococcus</taxon>
    </lineage>
</organism>
<dbReference type="InterPro" id="IPR036390">
    <property type="entry name" value="WH_DNA-bd_sf"/>
</dbReference>
<dbReference type="GeneID" id="33323816"/>
<dbReference type="KEGG" id="tce:A3L02_03625"/>
<dbReference type="InterPro" id="IPR005149">
    <property type="entry name" value="Tscrpt_reg_PadR_N"/>
</dbReference>
<dbReference type="PANTHER" id="PTHR43252">
    <property type="entry name" value="TRANSCRIPTIONAL REGULATOR YQJI"/>
    <property type="match status" value="1"/>
</dbReference>